<accession>A0AAP2S5T1</accession>
<sequence>MSSISSNRHFSSHLNTSGTTSYPVPITQPAAATGGTGDVTGDRRLLALYTDAIRRATQTNAGTETIEGIEPDSWFGTWWQQFSNATHSPVFLEWAKSKNIDASEPIKFNAYSDTLTATINGKPTVLAGDQQGPGWREATGVAMAAAKALGHGDIDAPTNPQSAPLTRVARFYGEVLLPDRKEETLERATQLDHNQGFEVLGPNTYVNVEAQSPEALEQQKAELGDSVNKFSLLQALKHRLESAVNYGARSPSNLDILRIPIYPDSTMAQETQQTDATLLQVLSANGLQVPETFRELDNLVRALATPSLTSPHDGNFGGALTWPQPLSVEDQAELFRIIADNQPPLPGLKADTRLGSTDLLGNLMINVPSALLNRGVPLDIMKWVLDSGGAIQLGQALKQRMGKVAEHSTPREILLTALGVTLDLKSLEAPKEHHVAGFNLAAPEYYGQPISVIKQRLIEHLVRTNTTTPQAAPVAAMLLLARVAPELLVKDTPPDMAYGSFSWFTLKTAIGRIEATSPGASALMSFAEIIAFDSVDPVTDKARDIQVRAALPGIIEWGRGQGLLPLQGPYTPEQLSDTQQAFSQRQEEISGAVDAFTADAPTQRAAALAELEAHFGKYIPFEEKSIHKRVYRLDETRKVHENLEGNYSLLDIYLSKKEGSHVWLSSNSAITEEMIDKLKSLPNPIKKHEAAFDKYADNLSAAWGSVTKGLIANLPMEDRKNIEFGKLTVYQRGQLVRSVVNTRNGSHTSERFSSLNDDRSLIIKTERNGLATYYECDPRLNIMRKREEWTALKEGPQGPEVETSRGAAGVSTKYFTAPAIRRLELDDSDVGHEQEGDKNNGVPKSSSSRRSEYLGKLLSENIIGLHRLGDVKDSTLAVTTFDQEDESNAFTRNLILGVIPGASAIYNLANGNYKDAAADIIFDVVMCFTTAGLGKAGGAVKGGRGGSKKIKKGSGGSKPGSYKHLKLPTAAYQVKILLS</sequence>
<feature type="region of interest" description="Disordered" evidence="1">
    <location>
        <begin position="1"/>
        <end position="38"/>
    </location>
</feature>
<feature type="region of interest" description="Disordered" evidence="1">
    <location>
        <begin position="825"/>
        <end position="849"/>
    </location>
</feature>
<feature type="compositionally biased region" description="Basic and acidic residues" evidence="1">
    <location>
        <begin position="825"/>
        <end position="838"/>
    </location>
</feature>
<dbReference type="RefSeq" id="WP_236326876.1">
    <property type="nucleotide sequence ID" value="NZ_WJZX01000204.1"/>
</dbReference>
<name>A0AAP2S5T1_9PSED</name>
<evidence type="ECO:0000313" key="2">
    <source>
        <dbReference type="EMBL" id="MCF5658161.1"/>
    </source>
</evidence>
<dbReference type="AlphaFoldDB" id="A0AAP2S5T1"/>
<comment type="caution">
    <text evidence="2">The sequence shown here is derived from an EMBL/GenBank/DDBJ whole genome shotgun (WGS) entry which is preliminary data.</text>
</comment>
<proteinExistence type="predicted"/>
<reference evidence="2" key="1">
    <citation type="submission" date="2019-11" db="EMBL/GenBank/DDBJ databases">
        <title>Epiphytic Pseudomonas syringae from cherry orchards.</title>
        <authorList>
            <person name="Hulin M.T."/>
        </authorList>
    </citation>
    <scope>NUCLEOTIDE SEQUENCE</scope>
    <source>
        <strain evidence="2">PA-2-1F</strain>
    </source>
</reference>
<evidence type="ECO:0000313" key="3">
    <source>
        <dbReference type="Proteomes" id="UP000814126"/>
    </source>
</evidence>
<feature type="region of interest" description="Disordered" evidence="1">
    <location>
        <begin position="936"/>
        <end position="962"/>
    </location>
</feature>
<dbReference type="EMBL" id="WJZX01000204">
    <property type="protein sequence ID" value="MCF5658161.1"/>
    <property type="molecule type" value="Genomic_DNA"/>
</dbReference>
<protein>
    <submittedName>
        <fullName evidence="2">Uncharacterized protein</fullName>
    </submittedName>
</protein>
<feature type="compositionally biased region" description="Polar residues" evidence="1">
    <location>
        <begin position="13"/>
        <end position="22"/>
    </location>
</feature>
<evidence type="ECO:0000256" key="1">
    <source>
        <dbReference type="SAM" id="MobiDB-lite"/>
    </source>
</evidence>
<gene>
    <name evidence="2" type="ORF">GIV46_24500</name>
</gene>
<organism evidence="2 3">
    <name type="scientific">Pseudomonas poae</name>
    <dbReference type="NCBI Taxonomy" id="200451"/>
    <lineage>
        <taxon>Bacteria</taxon>
        <taxon>Pseudomonadati</taxon>
        <taxon>Pseudomonadota</taxon>
        <taxon>Gammaproteobacteria</taxon>
        <taxon>Pseudomonadales</taxon>
        <taxon>Pseudomonadaceae</taxon>
        <taxon>Pseudomonas</taxon>
    </lineage>
</organism>
<feature type="compositionally biased region" description="Gly residues" evidence="1">
    <location>
        <begin position="936"/>
        <end position="945"/>
    </location>
</feature>
<dbReference type="Proteomes" id="UP000814126">
    <property type="component" value="Unassembled WGS sequence"/>
</dbReference>